<name>A0A100WLG2_MYCFO</name>
<gene>
    <name evidence="2" type="ORF">RMCFA_0143</name>
</gene>
<dbReference type="Proteomes" id="UP000069705">
    <property type="component" value="Unassembled WGS sequence"/>
</dbReference>
<feature type="compositionally biased region" description="Polar residues" evidence="1">
    <location>
        <begin position="1"/>
        <end position="15"/>
    </location>
</feature>
<protein>
    <submittedName>
        <fullName evidence="2">Oxidoreductase, FAD-linked</fullName>
    </submittedName>
</protein>
<reference evidence="2 3" key="1">
    <citation type="journal article" date="2016" name="Genome Announc.">
        <title>Draft Genome Sequences of Five Rapidly Growing Mycobacterium Species, M. thermoresistibile, M. fortuitum subsp. acetamidolyticum, M. canariasense, M. brisbanense, and M. novocastrense.</title>
        <authorList>
            <person name="Katahira K."/>
            <person name="Ogura Y."/>
            <person name="Gotoh Y."/>
            <person name="Hayashi T."/>
        </authorList>
    </citation>
    <scope>NUCLEOTIDE SEQUENCE [LARGE SCALE GENOMIC DNA]</scope>
    <source>
        <strain evidence="2 3">JCM6368</strain>
    </source>
</reference>
<proteinExistence type="predicted"/>
<reference evidence="3" key="2">
    <citation type="submission" date="2016-02" db="EMBL/GenBank/DDBJ databases">
        <title>Draft genome sequence of five rapidly growing Mycobacterium species.</title>
        <authorList>
            <person name="Katahira K."/>
            <person name="Gotou Y."/>
            <person name="Iida K."/>
            <person name="Ogura Y."/>
            <person name="Hayashi T."/>
        </authorList>
    </citation>
    <scope>NUCLEOTIDE SEQUENCE [LARGE SCALE GENOMIC DNA]</scope>
    <source>
        <strain evidence="3">JCM6368</strain>
    </source>
</reference>
<evidence type="ECO:0000256" key="1">
    <source>
        <dbReference type="SAM" id="MobiDB-lite"/>
    </source>
</evidence>
<sequence length="90" mass="9817">MQSGYRQHMSQPNTDSRIDDVAPGDLIDLGTGEPACKVVHKEPAGSGFLVTFEGDDGETFQRELPEGTPVRRSLESKWESTQSPTAHSKS</sequence>
<evidence type="ECO:0000313" key="3">
    <source>
        <dbReference type="Proteomes" id="UP000069705"/>
    </source>
</evidence>
<feature type="region of interest" description="Disordered" evidence="1">
    <location>
        <begin position="56"/>
        <end position="90"/>
    </location>
</feature>
<accession>A0A100WLG2</accession>
<feature type="region of interest" description="Disordered" evidence="1">
    <location>
        <begin position="1"/>
        <end position="26"/>
    </location>
</feature>
<comment type="caution">
    <text evidence="2">The sequence shown here is derived from an EMBL/GenBank/DDBJ whole genome shotgun (WGS) entry which is preliminary data.</text>
</comment>
<evidence type="ECO:0000313" key="2">
    <source>
        <dbReference type="EMBL" id="GAT00029.1"/>
    </source>
</evidence>
<organism evidence="2 3">
    <name type="scientific">Mycolicibacterium fortuitum subsp. acetamidolyticum</name>
    <dbReference type="NCBI Taxonomy" id="144550"/>
    <lineage>
        <taxon>Bacteria</taxon>
        <taxon>Bacillati</taxon>
        <taxon>Actinomycetota</taxon>
        <taxon>Actinomycetes</taxon>
        <taxon>Mycobacteriales</taxon>
        <taxon>Mycobacteriaceae</taxon>
        <taxon>Mycolicibacterium</taxon>
    </lineage>
</organism>
<dbReference type="AlphaFoldDB" id="A0A100WLG2"/>
<dbReference type="EMBL" id="BCSZ01000002">
    <property type="protein sequence ID" value="GAT00029.1"/>
    <property type="molecule type" value="Genomic_DNA"/>
</dbReference>
<feature type="compositionally biased region" description="Polar residues" evidence="1">
    <location>
        <begin position="79"/>
        <end position="90"/>
    </location>
</feature>